<dbReference type="Proteomes" id="UP000429644">
    <property type="component" value="Unassembled WGS sequence"/>
</dbReference>
<dbReference type="Gene3D" id="1.25.40.380">
    <property type="entry name" value="Protein of unknown function DUF1810"/>
    <property type="match status" value="1"/>
</dbReference>
<accession>A0A7J9UVI3</accession>
<dbReference type="Pfam" id="PF08837">
    <property type="entry name" value="DUF1810"/>
    <property type="match status" value="1"/>
</dbReference>
<dbReference type="PIRSF" id="PIRSF008546">
    <property type="entry name" value="UCP008546"/>
    <property type="match status" value="1"/>
</dbReference>
<reference evidence="1 2" key="1">
    <citation type="submission" date="2019-10" db="EMBL/GenBank/DDBJ databases">
        <title>Georgenia wutianyii sp. nov. and Georgenia yuyongxinii sp. nov. isolated from plateau pika (Ochotona curzoniae) in the Qinghai-Tibet plateau of China.</title>
        <authorList>
            <person name="Tian Z."/>
        </authorList>
    </citation>
    <scope>NUCLEOTIDE SEQUENCE [LARGE SCALE GENOMIC DNA]</scope>
    <source>
        <strain evidence="1 2">JCM 15130</strain>
    </source>
</reference>
<evidence type="ECO:0000313" key="1">
    <source>
        <dbReference type="EMBL" id="MPV88635.1"/>
    </source>
</evidence>
<gene>
    <name evidence="1" type="ORF">GB882_08145</name>
</gene>
<keyword evidence="2" id="KW-1185">Reference proteome</keyword>
<dbReference type="EMBL" id="WHPD01001761">
    <property type="protein sequence ID" value="MPV88635.1"/>
    <property type="molecule type" value="Genomic_DNA"/>
</dbReference>
<dbReference type="InterPro" id="IPR036287">
    <property type="entry name" value="Rv1873-like_sf"/>
</dbReference>
<protein>
    <submittedName>
        <fullName evidence="1">DUF1810 family protein</fullName>
    </submittedName>
</protein>
<dbReference type="InterPro" id="IPR014937">
    <property type="entry name" value="DUF1810"/>
</dbReference>
<sequence length="140" mass="15577">MDEYDLQRFVTVQDGGGTYEQALAELRRGRKTTHWMWFVFPQVAGLGHSPMAQRYALASLAEARAYLRHPVLGARLRECAAAVAASDAPSAQAIFGPVDAMKLRSSMTLFARAAPDEPVFREVLEKYYDGAADPETERRL</sequence>
<organism evidence="1 2">
    <name type="scientific">Georgenia ruanii</name>
    <dbReference type="NCBI Taxonomy" id="348442"/>
    <lineage>
        <taxon>Bacteria</taxon>
        <taxon>Bacillati</taxon>
        <taxon>Actinomycetota</taxon>
        <taxon>Actinomycetes</taxon>
        <taxon>Micrococcales</taxon>
        <taxon>Bogoriellaceae</taxon>
        <taxon>Georgenia</taxon>
    </lineage>
</organism>
<proteinExistence type="predicted"/>
<dbReference type="AlphaFoldDB" id="A0A7J9UVI3"/>
<comment type="caution">
    <text evidence="1">The sequence shown here is derived from an EMBL/GenBank/DDBJ whole genome shotgun (WGS) entry which is preliminary data.</text>
</comment>
<evidence type="ECO:0000313" key="2">
    <source>
        <dbReference type="Proteomes" id="UP000429644"/>
    </source>
</evidence>
<dbReference type="RefSeq" id="WP_226909506.1">
    <property type="nucleotide sequence ID" value="NZ_BAAAOT010000006.1"/>
</dbReference>
<dbReference type="SUPFAM" id="SSF140736">
    <property type="entry name" value="Rv1873-like"/>
    <property type="match status" value="1"/>
</dbReference>
<name>A0A7J9UVI3_9MICO</name>